<feature type="transmembrane region" description="Helical" evidence="7">
    <location>
        <begin position="102"/>
        <end position="127"/>
    </location>
</feature>
<dbReference type="SUPFAM" id="SSF161098">
    <property type="entry name" value="MetI-like"/>
    <property type="match status" value="1"/>
</dbReference>
<keyword evidence="9" id="KW-0762">Sugar transport</keyword>
<dbReference type="GO" id="GO:0005886">
    <property type="term" value="C:plasma membrane"/>
    <property type="evidence" value="ECO:0007669"/>
    <property type="project" value="UniProtKB-SubCell"/>
</dbReference>
<feature type="transmembrane region" description="Helical" evidence="7">
    <location>
        <begin position="9"/>
        <end position="28"/>
    </location>
</feature>
<dbReference type="Proteomes" id="UP000236743">
    <property type="component" value="Unassembled WGS sequence"/>
</dbReference>
<dbReference type="PROSITE" id="PS50928">
    <property type="entry name" value="ABC_TM1"/>
    <property type="match status" value="1"/>
</dbReference>
<dbReference type="EMBL" id="FNUY01000001">
    <property type="protein sequence ID" value="SEF53751.1"/>
    <property type="molecule type" value="Genomic_DNA"/>
</dbReference>
<protein>
    <submittedName>
        <fullName evidence="9">Multiple sugar transport system permease protein</fullName>
    </submittedName>
</protein>
<feature type="transmembrane region" description="Helical" evidence="7">
    <location>
        <begin position="133"/>
        <end position="152"/>
    </location>
</feature>
<dbReference type="GO" id="GO:0055085">
    <property type="term" value="P:transmembrane transport"/>
    <property type="evidence" value="ECO:0007669"/>
    <property type="project" value="InterPro"/>
</dbReference>
<dbReference type="Gene3D" id="1.10.3720.10">
    <property type="entry name" value="MetI-like"/>
    <property type="match status" value="1"/>
</dbReference>
<evidence type="ECO:0000256" key="1">
    <source>
        <dbReference type="ARBA" id="ARBA00004651"/>
    </source>
</evidence>
<comment type="similarity">
    <text evidence="7">Belongs to the binding-protein-dependent transport system permease family.</text>
</comment>
<comment type="subcellular location">
    <subcellularLocation>
        <location evidence="1 7">Cell membrane</location>
        <topology evidence="1 7">Multi-pass membrane protein</topology>
    </subcellularLocation>
</comment>
<evidence type="ECO:0000256" key="3">
    <source>
        <dbReference type="ARBA" id="ARBA00022475"/>
    </source>
</evidence>
<keyword evidence="5 7" id="KW-1133">Transmembrane helix</keyword>
<feature type="transmembrane region" description="Helical" evidence="7">
    <location>
        <begin position="190"/>
        <end position="211"/>
    </location>
</feature>
<dbReference type="CDD" id="cd06261">
    <property type="entry name" value="TM_PBP2"/>
    <property type="match status" value="1"/>
</dbReference>
<evidence type="ECO:0000256" key="7">
    <source>
        <dbReference type="RuleBase" id="RU363032"/>
    </source>
</evidence>
<dbReference type="AlphaFoldDB" id="A0A1H5SV58"/>
<dbReference type="OrthoDB" id="9815445at2"/>
<dbReference type="InterPro" id="IPR000515">
    <property type="entry name" value="MetI-like"/>
</dbReference>
<dbReference type="Pfam" id="PF00528">
    <property type="entry name" value="BPD_transp_1"/>
    <property type="match status" value="1"/>
</dbReference>
<evidence type="ECO:0000313" key="9">
    <source>
        <dbReference type="EMBL" id="SEF53751.1"/>
    </source>
</evidence>
<accession>A0A1H5SV58</accession>
<dbReference type="PANTHER" id="PTHR32243">
    <property type="entry name" value="MALTOSE TRANSPORT SYSTEM PERMEASE-RELATED"/>
    <property type="match status" value="1"/>
</dbReference>
<organism evidence="9 10">
    <name type="scientific">Bosea lathyri</name>
    <dbReference type="NCBI Taxonomy" id="1036778"/>
    <lineage>
        <taxon>Bacteria</taxon>
        <taxon>Pseudomonadati</taxon>
        <taxon>Pseudomonadota</taxon>
        <taxon>Alphaproteobacteria</taxon>
        <taxon>Hyphomicrobiales</taxon>
        <taxon>Boseaceae</taxon>
        <taxon>Bosea</taxon>
    </lineage>
</organism>
<feature type="transmembrane region" description="Helical" evidence="7">
    <location>
        <begin position="69"/>
        <end position="90"/>
    </location>
</feature>
<dbReference type="PANTHER" id="PTHR32243:SF18">
    <property type="entry name" value="INNER MEMBRANE ABC TRANSPORTER PERMEASE PROTEIN YCJP"/>
    <property type="match status" value="1"/>
</dbReference>
<reference evidence="9 10" key="1">
    <citation type="submission" date="2016-10" db="EMBL/GenBank/DDBJ databases">
        <authorList>
            <person name="de Groot N.N."/>
        </authorList>
    </citation>
    <scope>NUCLEOTIDE SEQUENCE [LARGE SCALE GENOMIC DNA]</scope>
    <source>
        <strain evidence="9 10">DSM 26656</strain>
    </source>
</reference>
<dbReference type="InterPro" id="IPR035906">
    <property type="entry name" value="MetI-like_sf"/>
</dbReference>
<gene>
    <name evidence="9" type="ORF">SAMN04488115_101406</name>
</gene>
<proteinExistence type="inferred from homology"/>
<keyword evidence="6 7" id="KW-0472">Membrane</keyword>
<evidence type="ECO:0000259" key="8">
    <source>
        <dbReference type="PROSITE" id="PS50928"/>
    </source>
</evidence>
<evidence type="ECO:0000256" key="6">
    <source>
        <dbReference type="ARBA" id="ARBA00023136"/>
    </source>
</evidence>
<keyword evidence="2 7" id="KW-0813">Transport</keyword>
<name>A0A1H5SV58_9HYPH</name>
<evidence type="ECO:0000313" key="10">
    <source>
        <dbReference type="Proteomes" id="UP000236743"/>
    </source>
</evidence>
<feature type="transmembrane region" description="Helical" evidence="7">
    <location>
        <begin position="231"/>
        <end position="255"/>
    </location>
</feature>
<evidence type="ECO:0000256" key="4">
    <source>
        <dbReference type="ARBA" id="ARBA00022692"/>
    </source>
</evidence>
<dbReference type="RefSeq" id="WP_103870779.1">
    <property type="nucleotide sequence ID" value="NZ_FNUY01000001.1"/>
</dbReference>
<sequence length="264" mass="29316">MMQARLRDYAWLALACAFAAFPVFYMLVTSFKTRAMLYEPARFIFSPTLENYQAAIVNHGLYGYIVDSLIVSLSNVAVCLTLGTVAAYAIHKFSFPRKEAVVFAILSSRIFPSIALVLPFYVIGLTFEMLDTYTILIVTFMVFNLPFVVLMMRSYLAALAPEVEEAAMLDGCSRLGVLVRIVLPQVRMGLFATAIMCFLAAWNEFTYALFLSSSKVNMVSTAVVFFKTERGILWGEVSALGVVAVLPVIVLCFVAQKYLVKGMS</sequence>
<evidence type="ECO:0000256" key="5">
    <source>
        <dbReference type="ARBA" id="ARBA00022989"/>
    </source>
</evidence>
<evidence type="ECO:0000256" key="2">
    <source>
        <dbReference type="ARBA" id="ARBA00022448"/>
    </source>
</evidence>
<keyword evidence="10" id="KW-1185">Reference proteome</keyword>
<keyword evidence="3" id="KW-1003">Cell membrane</keyword>
<keyword evidence="4 7" id="KW-0812">Transmembrane</keyword>
<dbReference type="InterPro" id="IPR050901">
    <property type="entry name" value="BP-dep_ABC_trans_perm"/>
</dbReference>
<feature type="domain" description="ABC transmembrane type-1" evidence="8">
    <location>
        <begin position="65"/>
        <end position="255"/>
    </location>
</feature>